<feature type="region of interest" description="Disordered" evidence="1">
    <location>
        <begin position="35"/>
        <end position="59"/>
    </location>
</feature>
<evidence type="ECO:0000256" key="1">
    <source>
        <dbReference type="SAM" id="MobiDB-lite"/>
    </source>
</evidence>
<evidence type="ECO:0000313" key="2">
    <source>
        <dbReference type="EnsemblMetazoa" id="tetur10g01730.1"/>
    </source>
</evidence>
<sequence>MTNLNEHPLTLQPDLQATNSLFAASVADPAATPPAATTAAAASSAPPWPYPLWPPLPAP</sequence>
<accession>T1KF39</accession>
<proteinExistence type="predicted"/>
<dbReference type="EMBL" id="CAEY01000032">
    <property type="status" value="NOT_ANNOTATED_CDS"/>
    <property type="molecule type" value="Genomic_DNA"/>
</dbReference>
<dbReference type="Proteomes" id="UP000015104">
    <property type="component" value="Unassembled WGS sequence"/>
</dbReference>
<reference evidence="3" key="1">
    <citation type="submission" date="2011-08" db="EMBL/GenBank/DDBJ databases">
        <authorList>
            <person name="Rombauts S."/>
        </authorList>
    </citation>
    <scope>NUCLEOTIDE SEQUENCE</scope>
    <source>
        <strain evidence="3">London</strain>
    </source>
</reference>
<feature type="compositionally biased region" description="Pro residues" evidence="1">
    <location>
        <begin position="46"/>
        <end position="59"/>
    </location>
</feature>
<protein>
    <submittedName>
        <fullName evidence="2">Uncharacterized protein</fullName>
    </submittedName>
</protein>
<reference evidence="2" key="2">
    <citation type="submission" date="2015-06" db="UniProtKB">
        <authorList>
            <consortium name="EnsemblMetazoa"/>
        </authorList>
    </citation>
    <scope>IDENTIFICATION</scope>
</reference>
<evidence type="ECO:0000313" key="3">
    <source>
        <dbReference type="Proteomes" id="UP000015104"/>
    </source>
</evidence>
<keyword evidence="3" id="KW-1185">Reference proteome</keyword>
<organism evidence="2 3">
    <name type="scientific">Tetranychus urticae</name>
    <name type="common">Two-spotted spider mite</name>
    <dbReference type="NCBI Taxonomy" id="32264"/>
    <lineage>
        <taxon>Eukaryota</taxon>
        <taxon>Metazoa</taxon>
        <taxon>Ecdysozoa</taxon>
        <taxon>Arthropoda</taxon>
        <taxon>Chelicerata</taxon>
        <taxon>Arachnida</taxon>
        <taxon>Acari</taxon>
        <taxon>Acariformes</taxon>
        <taxon>Trombidiformes</taxon>
        <taxon>Prostigmata</taxon>
        <taxon>Eleutherengona</taxon>
        <taxon>Raphignathae</taxon>
        <taxon>Tetranychoidea</taxon>
        <taxon>Tetranychidae</taxon>
        <taxon>Tetranychus</taxon>
    </lineage>
</organism>
<feature type="compositionally biased region" description="Low complexity" evidence="1">
    <location>
        <begin position="35"/>
        <end position="45"/>
    </location>
</feature>
<dbReference type="HOGENOM" id="CLU_2963789_0_0_1"/>
<dbReference type="AlphaFoldDB" id="T1KF39"/>
<name>T1KF39_TETUR</name>
<dbReference type="EnsemblMetazoa" id="tetur10g01730.1">
    <property type="protein sequence ID" value="tetur10g01730.1"/>
    <property type="gene ID" value="tetur10g01730"/>
</dbReference>